<sequence>MIEQVRRLRAWLADREADCLAISQLAAENGIITSFVTHAAWLASQSTRTVEALFARIQAALLTSDRLGRSNVPTSWSDQRELFNF</sequence>
<dbReference type="Proteomes" id="UP000053070">
    <property type="component" value="Unassembled WGS sequence"/>
</dbReference>
<organism evidence="1 2">
    <name type="scientific">Aurantiacibacter gangjinensis</name>
    <dbReference type="NCBI Taxonomy" id="502682"/>
    <lineage>
        <taxon>Bacteria</taxon>
        <taxon>Pseudomonadati</taxon>
        <taxon>Pseudomonadota</taxon>
        <taxon>Alphaproteobacteria</taxon>
        <taxon>Sphingomonadales</taxon>
        <taxon>Erythrobacteraceae</taxon>
        <taxon>Aurantiacibacter</taxon>
    </lineage>
</organism>
<dbReference type="RefSeq" id="WP_047006214.1">
    <property type="nucleotide sequence ID" value="NZ_CP018097.1"/>
</dbReference>
<dbReference type="EMBL" id="LBHC01000001">
    <property type="protein sequence ID" value="KLE33366.1"/>
    <property type="molecule type" value="Genomic_DNA"/>
</dbReference>
<accession>A0A0G9MRJ5</accession>
<protein>
    <submittedName>
        <fullName evidence="1">Uncharacterized protein</fullName>
    </submittedName>
</protein>
<reference evidence="1 2" key="1">
    <citation type="submission" date="2015-04" db="EMBL/GenBank/DDBJ databases">
        <title>The draft genome sequence of Erythrobacr gangjinensis K7-2.</title>
        <authorList>
            <person name="Zhuang L."/>
            <person name="Liu Y."/>
            <person name="Shao Z."/>
        </authorList>
    </citation>
    <scope>NUCLEOTIDE SEQUENCE [LARGE SCALE GENOMIC DNA]</scope>
    <source>
        <strain evidence="1 2">K7-2</strain>
    </source>
</reference>
<keyword evidence="2" id="KW-1185">Reference proteome</keyword>
<gene>
    <name evidence="1" type="ORF">AAW01_05375</name>
</gene>
<proteinExistence type="predicted"/>
<name>A0A0G9MRJ5_9SPHN</name>
<comment type="caution">
    <text evidence="1">The sequence shown here is derived from an EMBL/GenBank/DDBJ whole genome shotgun (WGS) entry which is preliminary data.</text>
</comment>
<evidence type="ECO:0000313" key="1">
    <source>
        <dbReference type="EMBL" id="KLE33366.1"/>
    </source>
</evidence>
<dbReference type="AlphaFoldDB" id="A0A0G9MRJ5"/>
<dbReference type="PATRIC" id="fig|502682.8.peg.1101"/>
<evidence type="ECO:0000313" key="2">
    <source>
        <dbReference type="Proteomes" id="UP000053070"/>
    </source>
</evidence>